<dbReference type="Pfam" id="PF02311">
    <property type="entry name" value="AraC_binding"/>
    <property type="match status" value="1"/>
</dbReference>
<dbReference type="Gene3D" id="2.60.120.10">
    <property type="entry name" value="Jelly Rolls"/>
    <property type="match status" value="1"/>
</dbReference>
<dbReference type="SUPFAM" id="SSF51215">
    <property type="entry name" value="Regulatory protein AraC"/>
    <property type="match status" value="1"/>
</dbReference>
<dbReference type="InterPro" id="IPR014710">
    <property type="entry name" value="RmlC-like_jellyroll"/>
</dbReference>
<evidence type="ECO:0000256" key="1">
    <source>
        <dbReference type="ARBA" id="ARBA00023015"/>
    </source>
</evidence>
<evidence type="ECO:0000313" key="8">
    <source>
        <dbReference type="Proteomes" id="UP000285844"/>
    </source>
</evidence>
<dbReference type="PANTHER" id="PTHR43280">
    <property type="entry name" value="ARAC-FAMILY TRANSCRIPTIONAL REGULATOR"/>
    <property type="match status" value="1"/>
</dbReference>
<proteinExistence type="predicted"/>
<dbReference type="CDD" id="cd02208">
    <property type="entry name" value="cupin_RmlC-like"/>
    <property type="match status" value="1"/>
</dbReference>
<dbReference type="InterPro" id="IPR018060">
    <property type="entry name" value="HTH_AraC"/>
</dbReference>
<organism evidence="6 7">
    <name type="scientific">Lachnospira eligens</name>
    <dbReference type="NCBI Taxonomy" id="39485"/>
    <lineage>
        <taxon>Bacteria</taxon>
        <taxon>Bacillati</taxon>
        <taxon>Bacillota</taxon>
        <taxon>Clostridia</taxon>
        <taxon>Lachnospirales</taxon>
        <taxon>Lachnospiraceae</taxon>
        <taxon>Lachnospira</taxon>
    </lineage>
</organism>
<keyword evidence="1" id="KW-0805">Transcription regulation</keyword>
<dbReference type="PANTHER" id="PTHR43280:SF28">
    <property type="entry name" value="HTH-TYPE TRANSCRIPTIONAL ACTIVATOR RHAS"/>
    <property type="match status" value="1"/>
</dbReference>
<sequence length="293" mass="34151">MNITDYGPLKETKSHFDSDFLYNTYPCSIPLDFTEVPLHWHNEMELIYIKKGCMIVSVDLDYSVVNAGDIVVVMPGHIHSIIQNESDSCEYENILFNLDMLVSRQCDYDTVSFFNGISGFKGYCPPVISKTVPHYSDLIHYIDEADNICKYFPDGYRLKIRACLFNFFFELNAHFYTHTDMSAHLSDDKMDKLKLVLNYIEKNFAHTISIEEIAQWCHFSQSHFMKFFKNCTGTSFITYLNDYRLIIAARILKTTTQPVILVASDCGFDNISYFNRKFKEKYGVSPREFRKIL</sequence>
<dbReference type="AlphaFoldDB" id="A0A414DE93"/>
<dbReference type="PRINTS" id="PR00032">
    <property type="entry name" value="HTHARAC"/>
</dbReference>
<accession>A0A414DE93</accession>
<dbReference type="SUPFAM" id="SSF46689">
    <property type="entry name" value="Homeodomain-like"/>
    <property type="match status" value="2"/>
</dbReference>
<dbReference type="GO" id="GO:0003700">
    <property type="term" value="F:DNA-binding transcription factor activity"/>
    <property type="evidence" value="ECO:0007669"/>
    <property type="project" value="InterPro"/>
</dbReference>
<dbReference type="SMART" id="SM00342">
    <property type="entry name" value="HTH_ARAC"/>
    <property type="match status" value="1"/>
</dbReference>
<feature type="domain" description="HTH araC/xylS-type" evidence="4">
    <location>
        <begin position="194"/>
        <end position="292"/>
    </location>
</feature>
<dbReference type="EMBL" id="QSHM01000005">
    <property type="protein sequence ID" value="RHC13593.1"/>
    <property type="molecule type" value="Genomic_DNA"/>
</dbReference>
<dbReference type="Proteomes" id="UP000285844">
    <property type="component" value="Unassembled WGS sequence"/>
</dbReference>
<dbReference type="InterPro" id="IPR037923">
    <property type="entry name" value="HTH-like"/>
</dbReference>
<dbReference type="InterPro" id="IPR009057">
    <property type="entry name" value="Homeodomain-like_sf"/>
</dbReference>
<keyword evidence="3" id="KW-0804">Transcription</keyword>
<dbReference type="GO" id="GO:0043565">
    <property type="term" value="F:sequence-specific DNA binding"/>
    <property type="evidence" value="ECO:0007669"/>
    <property type="project" value="InterPro"/>
</dbReference>
<protein>
    <submittedName>
        <fullName evidence="6">AraC family transcriptional regulator</fullName>
    </submittedName>
</protein>
<dbReference type="Gene3D" id="1.10.10.60">
    <property type="entry name" value="Homeodomain-like"/>
    <property type="match status" value="2"/>
</dbReference>
<keyword evidence="2" id="KW-0238">DNA-binding</keyword>
<evidence type="ECO:0000256" key="2">
    <source>
        <dbReference type="ARBA" id="ARBA00023125"/>
    </source>
</evidence>
<reference evidence="7 8" key="1">
    <citation type="submission" date="2018-08" db="EMBL/GenBank/DDBJ databases">
        <title>A genome reference for cultivated species of the human gut microbiota.</title>
        <authorList>
            <person name="Zou Y."/>
            <person name="Xue W."/>
            <person name="Luo G."/>
        </authorList>
    </citation>
    <scope>NUCLEOTIDE SEQUENCE [LARGE SCALE GENOMIC DNA]</scope>
    <source>
        <strain evidence="6 7">AM32-2AC</strain>
        <strain evidence="5 8">AM37-3BH</strain>
    </source>
</reference>
<dbReference type="InterPro" id="IPR020449">
    <property type="entry name" value="Tscrpt_reg_AraC-type_HTH"/>
</dbReference>
<gene>
    <name evidence="6" type="ORF">DW811_06885</name>
    <name evidence="5" type="ORF">DW858_05940</name>
</gene>
<evidence type="ECO:0000313" key="5">
    <source>
        <dbReference type="EMBL" id="RHC13593.1"/>
    </source>
</evidence>
<evidence type="ECO:0000256" key="3">
    <source>
        <dbReference type="ARBA" id="ARBA00023163"/>
    </source>
</evidence>
<evidence type="ECO:0000313" key="7">
    <source>
        <dbReference type="Proteomes" id="UP000284794"/>
    </source>
</evidence>
<dbReference type="EMBL" id="QSIS01000007">
    <property type="protein sequence ID" value="RHD08933.1"/>
    <property type="molecule type" value="Genomic_DNA"/>
</dbReference>
<dbReference type="Proteomes" id="UP000284794">
    <property type="component" value="Unassembled WGS sequence"/>
</dbReference>
<name>A0A414DE93_9FIRM</name>
<dbReference type="Pfam" id="PF12833">
    <property type="entry name" value="HTH_18"/>
    <property type="match status" value="1"/>
</dbReference>
<dbReference type="RefSeq" id="WP_118148622.1">
    <property type="nucleotide sequence ID" value="NZ_QSHM01000005.1"/>
</dbReference>
<comment type="caution">
    <text evidence="6">The sequence shown here is derived from an EMBL/GenBank/DDBJ whole genome shotgun (WGS) entry which is preliminary data.</text>
</comment>
<evidence type="ECO:0000313" key="6">
    <source>
        <dbReference type="EMBL" id="RHD08933.1"/>
    </source>
</evidence>
<dbReference type="InterPro" id="IPR003313">
    <property type="entry name" value="AraC-bd"/>
</dbReference>
<dbReference type="PROSITE" id="PS01124">
    <property type="entry name" value="HTH_ARAC_FAMILY_2"/>
    <property type="match status" value="1"/>
</dbReference>
<evidence type="ECO:0000259" key="4">
    <source>
        <dbReference type="PROSITE" id="PS01124"/>
    </source>
</evidence>